<feature type="region of interest" description="Disordered" evidence="1">
    <location>
        <begin position="1"/>
        <end position="28"/>
    </location>
</feature>
<reference evidence="2 3" key="1">
    <citation type="submission" date="2024-10" db="EMBL/GenBank/DDBJ databases">
        <title>Updated reference genomes for cyclostephanoid diatoms.</title>
        <authorList>
            <person name="Roberts W.R."/>
            <person name="Alverson A.J."/>
        </authorList>
    </citation>
    <scope>NUCLEOTIDE SEQUENCE [LARGE SCALE GENOMIC DNA]</scope>
    <source>
        <strain evidence="2 3">AJA010-31</strain>
    </source>
</reference>
<feature type="compositionally biased region" description="Polar residues" evidence="1">
    <location>
        <begin position="84"/>
        <end position="93"/>
    </location>
</feature>
<dbReference type="Proteomes" id="UP001530400">
    <property type="component" value="Unassembled WGS sequence"/>
</dbReference>
<evidence type="ECO:0000256" key="1">
    <source>
        <dbReference type="SAM" id="MobiDB-lite"/>
    </source>
</evidence>
<evidence type="ECO:0000313" key="2">
    <source>
        <dbReference type="EMBL" id="KAL3772957.1"/>
    </source>
</evidence>
<feature type="compositionally biased region" description="Polar residues" evidence="1">
    <location>
        <begin position="116"/>
        <end position="125"/>
    </location>
</feature>
<gene>
    <name evidence="2" type="ORF">ACHAWO_008687</name>
</gene>
<comment type="caution">
    <text evidence="2">The sequence shown here is derived from an EMBL/GenBank/DDBJ whole genome shotgun (WGS) entry which is preliminary data.</text>
</comment>
<organism evidence="2 3">
    <name type="scientific">Cyclotella atomus</name>
    <dbReference type="NCBI Taxonomy" id="382360"/>
    <lineage>
        <taxon>Eukaryota</taxon>
        <taxon>Sar</taxon>
        <taxon>Stramenopiles</taxon>
        <taxon>Ochrophyta</taxon>
        <taxon>Bacillariophyta</taxon>
        <taxon>Coscinodiscophyceae</taxon>
        <taxon>Thalassiosirophycidae</taxon>
        <taxon>Stephanodiscales</taxon>
        <taxon>Stephanodiscaceae</taxon>
        <taxon>Cyclotella</taxon>
    </lineage>
</organism>
<protein>
    <submittedName>
        <fullName evidence="2">Uncharacterized protein</fullName>
    </submittedName>
</protein>
<sequence>MSDDSSSSDDSILNSPIVIKKNGHAKRSEKLKMDFLDECLNGTNARADVNRRIAVVESTVGGKPDENDTAKDTSMQSNHRETSNGETLQSHKSNGNEEDTTDNNDCTTTPHESKPTIPSSITQPVESDESYWARVEQFTVQNSTSSKHPYHSDRKRLAEGVDYDSEATNDEEWKDGGGMTRDQRRGEAVAKLTGRQSSLGLRRVFSKVKDTDTGTTGQQLRFYRFQSREEAIEDLISVVSKLKEFKKSESTSDRLVYQYFVRPLSILIKTSKNVWGRGFKSIYSFLDRNPVILGEEHVGISCDCDSRCVLMIPDSFIQWMWKMACSSLKATSLEVKCARLLIDFLKRESDTQEQNQCGFGIGRENLKKYRMGDLESCLVNDFGLWMGPGCPPGESKNENGSENSDDQDYSSGLDMNSLKRLFMLWSSLLQKDYVLLDETKCDSGVIGEGATRDLVALARVSLDPHLELASER</sequence>
<dbReference type="EMBL" id="JALLPJ020001254">
    <property type="protein sequence ID" value="KAL3772957.1"/>
    <property type="molecule type" value="Genomic_DNA"/>
</dbReference>
<accession>A0ABD3NDY6</accession>
<proteinExistence type="predicted"/>
<evidence type="ECO:0000313" key="3">
    <source>
        <dbReference type="Proteomes" id="UP001530400"/>
    </source>
</evidence>
<keyword evidence="3" id="KW-1185">Reference proteome</keyword>
<name>A0ABD3NDY6_9STRA</name>
<feature type="region of interest" description="Disordered" evidence="1">
    <location>
        <begin position="57"/>
        <end position="128"/>
    </location>
</feature>
<dbReference type="AlphaFoldDB" id="A0ABD3NDY6"/>